<feature type="domain" description="Cation/H(+) antiporter C-terminal" evidence="16">
    <location>
        <begin position="642"/>
        <end position="682"/>
    </location>
</feature>
<evidence type="ECO:0000313" key="17">
    <source>
        <dbReference type="EMBL" id="CAD1832530.1"/>
    </source>
</evidence>
<feature type="transmembrane region" description="Helical" evidence="13">
    <location>
        <begin position="138"/>
        <end position="160"/>
    </location>
</feature>
<feature type="transmembrane region" description="Helical" evidence="13">
    <location>
        <begin position="401"/>
        <end position="419"/>
    </location>
</feature>
<dbReference type="GO" id="GO:0016020">
    <property type="term" value="C:membrane"/>
    <property type="evidence" value="ECO:0007669"/>
    <property type="project" value="UniProtKB-SubCell"/>
</dbReference>
<feature type="transmembrane region" description="Helical" evidence="13">
    <location>
        <begin position="292"/>
        <end position="315"/>
    </location>
</feature>
<keyword evidence="5" id="KW-0633">Potassium transport</keyword>
<evidence type="ECO:0000256" key="6">
    <source>
        <dbReference type="ARBA" id="ARBA00022692"/>
    </source>
</evidence>
<evidence type="ECO:0000256" key="2">
    <source>
        <dbReference type="ARBA" id="ARBA00004119"/>
    </source>
</evidence>
<dbReference type="GO" id="GO:0006885">
    <property type="term" value="P:regulation of pH"/>
    <property type="evidence" value="ECO:0007669"/>
    <property type="project" value="TreeGrafter"/>
</dbReference>
<dbReference type="PANTHER" id="PTHR32468:SF164">
    <property type="entry name" value="OS05G0485000 PROTEIN"/>
    <property type="match status" value="1"/>
</dbReference>
<proteinExistence type="inferred from homology"/>
<gene>
    <name evidence="17" type="ORF">CB5_LOCUS15741</name>
</gene>
<dbReference type="InterPro" id="IPR057291">
    <property type="entry name" value="CHX17_2nd"/>
</dbReference>
<keyword evidence="7" id="KW-0630">Potassium</keyword>
<dbReference type="GO" id="GO:0009941">
    <property type="term" value="C:chloroplast envelope"/>
    <property type="evidence" value="ECO:0007669"/>
    <property type="project" value="UniProtKB-SubCell"/>
</dbReference>
<dbReference type="AlphaFoldDB" id="A0A6V7PNW3"/>
<feature type="transmembrane region" description="Helical" evidence="13">
    <location>
        <begin position="238"/>
        <end position="257"/>
    </location>
</feature>
<comment type="function">
    <text evidence="1">May function as sodium-coupled metabolite transporter across the chloroplast envelope.</text>
</comment>
<feature type="domain" description="Cation/H(+) antiporter C-terminal" evidence="16">
    <location>
        <begin position="703"/>
        <end position="816"/>
    </location>
</feature>
<keyword evidence="8 13" id="KW-1133">Transmembrane helix</keyword>
<evidence type="ECO:0000256" key="9">
    <source>
        <dbReference type="ARBA" id="ARBA00023065"/>
    </source>
</evidence>
<accession>A0A6V7PNW3</accession>
<evidence type="ECO:0000256" key="12">
    <source>
        <dbReference type="SAM" id="MobiDB-lite"/>
    </source>
</evidence>
<dbReference type="Pfam" id="PF00999">
    <property type="entry name" value="Na_H_Exchanger"/>
    <property type="match status" value="2"/>
</dbReference>
<dbReference type="EMBL" id="LR862150">
    <property type="protein sequence ID" value="CAD1832530.1"/>
    <property type="molecule type" value="Genomic_DNA"/>
</dbReference>
<feature type="domain" description="Cation/H+ exchanger transmembrane" evidence="14">
    <location>
        <begin position="140"/>
        <end position="412"/>
    </location>
</feature>
<comment type="subcellular location">
    <subcellularLocation>
        <location evidence="3">Membrane</location>
        <topology evidence="3">Multi-pass membrane protein</topology>
    </subcellularLocation>
    <subcellularLocation>
        <location evidence="2">Plastid</location>
        <location evidence="2">Chloroplast envelope</location>
    </subcellularLocation>
</comment>
<dbReference type="GO" id="GO:0006813">
    <property type="term" value="P:potassium ion transport"/>
    <property type="evidence" value="ECO:0007669"/>
    <property type="project" value="UniProtKB-KW"/>
</dbReference>
<evidence type="ECO:0000256" key="4">
    <source>
        <dbReference type="ARBA" id="ARBA00022448"/>
    </source>
</evidence>
<evidence type="ECO:0000256" key="8">
    <source>
        <dbReference type="ARBA" id="ARBA00022989"/>
    </source>
</evidence>
<evidence type="ECO:0000256" key="13">
    <source>
        <dbReference type="SAM" id="Phobius"/>
    </source>
</evidence>
<dbReference type="Gene3D" id="1.20.1530.20">
    <property type="match status" value="2"/>
</dbReference>
<keyword evidence="6 13" id="KW-0812">Transmembrane</keyword>
<feature type="region of interest" description="Disordered" evidence="12">
    <location>
        <begin position="498"/>
        <end position="530"/>
    </location>
</feature>
<feature type="transmembrane region" description="Helical" evidence="13">
    <location>
        <begin position="336"/>
        <end position="361"/>
    </location>
</feature>
<evidence type="ECO:0000259" key="15">
    <source>
        <dbReference type="Pfam" id="PF23256"/>
    </source>
</evidence>
<dbReference type="GO" id="GO:0015297">
    <property type="term" value="F:antiporter activity"/>
    <property type="evidence" value="ECO:0007669"/>
    <property type="project" value="InterPro"/>
</dbReference>
<dbReference type="GO" id="GO:1902600">
    <property type="term" value="P:proton transmembrane transport"/>
    <property type="evidence" value="ECO:0007669"/>
    <property type="project" value="InterPro"/>
</dbReference>
<dbReference type="InterPro" id="IPR057290">
    <property type="entry name" value="CHX17_C"/>
</dbReference>
<feature type="transmembrane region" description="Helical" evidence="13">
    <location>
        <begin position="30"/>
        <end position="52"/>
    </location>
</feature>
<evidence type="ECO:0000256" key="5">
    <source>
        <dbReference type="ARBA" id="ARBA00022538"/>
    </source>
</evidence>
<dbReference type="InterPro" id="IPR006153">
    <property type="entry name" value="Cation/H_exchanger_TM"/>
</dbReference>
<evidence type="ECO:0000256" key="11">
    <source>
        <dbReference type="ARBA" id="ARBA00038341"/>
    </source>
</evidence>
<dbReference type="InterPro" id="IPR038770">
    <property type="entry name" value="Na+/solute_symporter_sf"/>
</dbReference>
<evidence type="ECO:0008006" key="18">
    <source>
        <dbReference type="Google" id="ProtNLM"/>
    </source>
</evidence>
<dbReference type="Gene3D" id="3.40.50.12370">
    <property type="match status" value="1"/>
</dbReference>
<dbReference type="PANTHER" id="PTHR32468">
    <property type="entry name" value="CATION/H + ANTIPORTER"/>
    <property type="match status" value="1"/>
</dbReference>
<sequence>MVGTLDSPQMGCFSANQIVMNGAWRQGASISSYAVPMFFLQVCVFVSLARLLAYLIKPLGQPKIIAEILVGILLGQSGLGRETEYDKFMLPKHEYMVLETVSNVAMIYFVFLVGVKLDMRYMKAAAAGPRRRVVPRPTFVVFVAAVLTVTAFPVLARLIADFKILSNDTGRLAVLASIANVTASWVILAAGLAVTNPKKGWRVGAYVLLSTAALFAVFFLAVRPVMSWALRRLPEGERVSNGVVGVILVGTAVAGVLTEMIGIHAMTGAFLFGLVVPTGPVAAALVDRTEEFLVNLLLPVFYIHAGMRFNAQVLWIPDPPQNKWPAGWKPLPHEGFYVALIIALASACKVLTGLLVSFFFSTPVSEGLTLGFLLSIRGPVEIMLLGVGYEKQILSAKVYNILLLGVLVVTAIASPAALFTHRPPRRHVAYKRRNLQRSKPDGELRMVACVHTNRNVPSIISLLEISNPTKRSPIFVYALHLIELSGRASAMLIVHNPIQTKPGGHHHRRAGATRARGGGGGGGGGGGQQQSEQIITAFENYEQHAGGISIQPLTAVSPYSSMHEDICSIAEDRHAALIVLPFHKAHTVGGDLETINPGIQSVNQKVLAHAPCSVAILVDRGLGAGAGAGAAKYAGSRHAAHNVALLFFGGPDDREALAYAWRMAEHPGVTLTVVRFLPGADAAGTQYSASPLSGASSSDASAPMAAAAAAAAAEEDVERLLDDEFVNEFRLKNVGAETVVYAEKVVNNSEETVGAIRSMETIHDLYVVGRGHGRATPLTAGLAEWSECAELGPIGDLLASSDFKATASVLVVQQYIVHGFAGGASEQPAAPDSPRQSVLQYLSKANHRASRPAAAVDAGWNGAGYRS</sequence>
<keyword evidence="10 13" id="KW-0472">Membrane</keyword>
<feature type="transmembrane region" description="Helical" evidence="13">
    <location>
        <begin position="206"/>
        <end position="226"/>
    </location>
</feature>
<evidence type="ECO:0000256" key="10">
    <source>
        <dbReference type="ARBA" id="ARBA00023136"/>
    </source>
</evidence>
<keyword evidence="9" id="KW-0406">Ion transport</keyword>
<feature type="transmembrane region" description="Helical" evidence="13">
    <location>
        <begin position="269"/>
        <end position="286"/>
    </location>
</feature>
<feature type="transmembrane region" description="Helical" evidence="13">
    <location>
        <begin position="100"/>
        <end position="117"/>
    </location>
</feature>
<feature type="transmembrane region" description="Helical" evidence="13">
    <location>
        <begin position="172"/>
        <end position="194"/>
    </location>
</feature>
<evidence type="ECO:0000259" key="16">
    <source>
        <dbReference type="Pfam" id="PF23259"/>
    </source>
</evidence>
<feature type="domain" description="Cation/H(+) antiporter central" evidence="15">
    <location>
        <begin position="531"/>
        <end position="628"/>
    </location>
</feature>
<dbReference type="Pfam" id="PF23259">
    <property type="entry name" value="CHX17_C"/>
    <property type="match status" value="2"/>
</dbReference>
<dbReference type="GO" id="GO:0012505">
    <property type="term" value="C:endomembrane system"/>
    <property type="evidence" value="ECO:0007669"/>
    <property type="project" value="TreeGrafter"/>
</dbReference>
<evidence type="ECO:0000256" key="1">
    <source>
        <dbReference type="ARBA" id="ARBA00003198"/>
    </source>
</evidence>
<organism evidence="17">
    <name type="scientific">Ananas comosus var. bracteatus</name>
    <name type="common">red pineapple</name>
    <dbReference type="NCBI Taxonomy" id="296719"/>
    <lineage>
        <taxon>Eukaryota</taxon>
        <taxon>Viridiplantae</taxon>
        <taxon>Streptophyta</taxon>
        <taxon>Embryophyta</taxon>
        <taxon>Tracheophyta</taxon>
        <taxon>Spermatophyta</taxon>
        <taxon>Magnoliopsida</taxon>
        <taxon>Liliopsida</taxon>
        <taxon>Poales</taxon>
        <taxon>Bromeliaceae</taxon>
        <taxon>Bromelioideae</taxon>
        <taxon>Ananas</taxon>
    </lineage>
</organism>
<reference evidence="17" key="1">
    <citation type="submission" date="2020-07" db="EMBL/GenBank/DDBJ databases">
        <authorList>
            <person name="Lin J."/>
        </authorList>
    </citation>
    <scope>NUCLEOTIDE SEQUENCE</scope>
</reference>
<comment type="similarity">
    <text evidence="11">Belongs to the monovalent cation:proton antiporter 2 (CPA2) transporter (TC 2.A.37) family. CHX (TC 2.A.37.4) subfamily.</text>
</comment>
<name>A0A6V7PNW3_ANACO</name>
<keyword evidence="4" id="KW-0813">Transport</keyword>
<dbReference type="Pfam" id="PF23256">
    <property type="entry name" value="CHX17_2nd"/>
    <property type="match status" value="1"/>
</dbReference>
<feature type="region of interest" description="Disordered" evidence="12">
    <location>
        <begin position="847"/>
        <end position="867"/>
    </location>
</feature>
<evidence type="ECO:0000259" key="14">
    <source>
        <dbReference type="Pfam" id="PF00999"/>
    </source>
</evidence>
<protein>
    <recommendedName>
        <fullName evidence="18">Cation/H+ exchanger domain-containing protein</fullName>
    </recommendedName>
</protein>
<feature type="compositionally biased region" description="Gly residues" evidence="12">
    <location>
        <begin position="516"/>
        <end position="528"/>
    </location>
</feature>
<evidence type="ECO:0000256" key="7">
    <source>
        <dbReference type="ARBA" id="ARBA00022958"/>
    </source>
</evidence>
<feature type="domain" description="Cation/H+ exchanger transmembrane" evidence="14">
    <location>
        <begin position="50"/>
        <end position="124"/>
    </location>
</feature>
<dbReference type="InterPro" id="IPR050794">
    <property type="entry name" value="CPA2_transporter"/>
</dbReference>
<evidence type="ECO:0000256" key="3">
    <source>
        <dbReference type="ARBA" id="ARBA00004141"/>
    </source>
</evidence>